<evidence type="ECO:0000256" key="2">
    <source>
        <dbReference type="ARBA" id="ARBA00023125"/>
    </source>
</evidence>
<dbReference type="SUPFAM" id="SSF47413">
    <property type="entry name" value="lambda repressor-like DNA-binding domains"/>
    <property type="match status" value="1"/>
</dbReference>
<dbReference type="Pfam" id="PF00356">
    <property type="entry name" value="LacI"/>
    <property type="match status" value="1"/>
</dbReference>
<dbReference type="RefSeq" id="WP_030349289.1">
    <property type="nucleotide sequence ID" value="NZ_AZSP01000380.1"/>
</dbReference>
<keyword evidence="1" id="KW-0805">Transcription regulation</keyword>
<dbReference type="Proteomes" id="UP000245992">
    <property type="component" value="Unassembled WGS sequence"/>
</dbReference>
<reference evidence="6 7" key="1">
    <citation type="submission" date="2013-12" db="EMBL/GenBank/DDBJ databases">
        <title>Annotated genome of Streptomyces scopuliridis.</title>
        <authorList>
            <person name="Olson J.B."/>
        </authorList>
    </citation>
    <scope>NUCLEOTIDE SEQUENCE [LARGE SCALE GENOMIC DNA]</scope>
    <source>
        <strain evidence="6 7">RB72</strain>
    </source>
</reference>
<gene>
    <name evidence="6" type="ORF">Y717_09410</name>
</gene>
<dbReference type="InterPro" id="IPR028082">
    <property type="entry name" value="Peripla_BP_I"/>
</dbReference>
<dbReference type="GO" id="GO:0000976">
    <property type="term" value="F:transcription cis-regulatory region binding"/>
    <property type="evidence" value="ECO:0007669"/>
    <property type="project" value="TreeGrafter"/>
</dbReference>
<dbReference type="Pfam" id="PF13377">
    <property type="entry name" value="Peripla_BP_3"/>
    <property type="match status" value="1"/>
</dbReference>
<evidence type="ECO:0000259" key="5">
    <source>
        <dbReference type="PROSITE" id="PS50943"/>
    </source>
</evidence>
<dbReference type="AlphaFoldDB" id="A0A2T7SPR8"/>
<feature type="domain" description="HTH cro/C1-type" evidence="5">
    <location>
        <begin position="3"/>
        <end position="32"/>
    </location>
</feature>
<dbReference type="InterPro" id="IPR000843">
    <property type="entry name" value="HTH_LacI"/>
</dbReference>
<dbReference type="PANTHER" id="PTHR30146:SF153">
    <property type="entry name" value="LACTOSE OPERON REPRESSOR"/>
    <property type="match status" value="1"/>
</dbReference>
<comment type="caution">
    <text evidence="6">The sequence shown here is derived from an EMBL/GenBank/DDBJ whole genome shotgun (WGS) entry which is preliminary data.</text>
</comment>
<feature type="domain" description="HTH lacI-type" evidence="4">
    <location>
        <begin position="2"/>
        <end position="56"/>
    </location>
</feature>
<keyword evidence="3" id="KW-0804">Transcription</keyword>
<evidence type="ECO:0000256" key="1">
    <source>
        <dbReference type="ARBA" id="ARBA00023015"/>
    </source>
</evidence>
<dbReference type="PROSITE" id="PS50932">
    <property type="entry name" value="HTH_LACI_2"/>
    <property type="match status" value="1"/>
</dbReference>
<accession>A0A2T7SPR8</accession>
<evidence type="ECO:0000256" key="3">
    <source>
        <dbReference type="ARBA" id="ARBA00023163"/>
    </source>
</evidence>
<dbReference type="STRING" id="1440053.GCA_000718095_00062"/>
<dbReference type="GO" id="GO:0003700">
    <property type="term" value="F:DNA-binding transcription factor activity"/>
    <property type="evidence" value="ECO:0007669"/>
    <property type="project" value="TreeGrafter"/>
</dbReference>
<proteinExistence type="predicted"/>
<dbReference type="PROSITE" id="PS50943">
    <property type="entry name" value="HTH_CROC1"/>
    <property type="match status" value="1"/>
</dbReference>
<protein>
    <submittedName>
        <fullName evidence="6">Transcriptional regulator</fullName>
    </submittedName>
</protein>
<dbReference type="PANTHER" id="PTHR30146">
    <property type="entry name" value="LACI-RELATED TRANSCRIPTIONAL REPRESSOR"/>
    <property type="match status" value="1"/>
</dbReference>
<evidence type="ECO:0000313" key="6">
    <source>
        <dbReference type="EMBL" id="PVE04823.1"/>
    </source>
</evidence>
<dbReference type="Gene3D" id="3.40.50.2300">
    <property type="match status" value="2"/>
</dbReference>
<dbReference type="SMART" id="SM00354">
    <property type="entry name" value="HTH_LACI"/>
    <property type="match status" value="1"/>
</dbReference>
<evidence type="ECO:0000259" key="4">
    <source>
        <dbReference type="PROSITE" id="PS50932"/>
    </source>
</evidence>
<evidence type="ECO:0000313" key="7">
    <source>
        <dbReference type="Proteomes" id="UP000245992"/>
    </source>
</evidence>
<name>A0A2T7SPR8_9ACTN</name>
<keyword evidence="7" id="KW-1185">Reference proteome</keyword>
<dbReference type="InterPro" id="IPR001387">
    <property type="entry name" value="Cro/C1-type_HTH"/>
</dbReference>
<dbReference type="InterPro" id="IPR046335">
    <property type="entry name" value="LacI/GalR-like_sensor"/>
</dbReference>
<keyword evidence="2" id="KW-0238">DNA-binding</keyword>
<dbReference type="CDD" id="cd01392">
    <property type="entry name" value="HTH_LacI"/>
    <property type="match status" value="1"/>
</dbReference>
<sequence>MATIRDVARRAGVAPSTVSYVFNGSRSISEETRLRVQEAVDALGYHPRASARTLRSSRTQVLALALPRAAGLQDSVDGRFAIDVSDAANALGYDLLLTTSQDKAGGLRRVALSGLADAAVLMAVDMEDARIDVVRELAFPAALIGRPADENALPWTDLDWEEAAALAVGELAAAGHREMVYLAPGESEVRGRRSYALRGIAGAHRGARTTGAAVTVVHSVNDPGRLAHRLGALLGDRTDLGAGGPPTALIVQHPSAHHHILTSMTAAGLRVPEDLTVVLIGTLPGDPSSRRLPRIELPVETLATEVTRLAVAAAEALREAGGRSAEASTRLLAASVGHLLIRPVLLPGTDPLGR</sequence>
<dbReference type="OrthoDB" id="252678at2"/>
<dbReference type="EMBL" id="AZSP01000380">
    <property type="protein sequence ID" value="PVE04823.1"/>
    <property type="molecule type" value="Genomic_DNA"/>
</dbReference>
<dbReference type="Gene3D" id="1.10.260.40">
    <property type="entry name" value="lambda repressor-like DNA-binding domains"/>
    <property type="match status" value="1"/>
</dbReference>
<organism evidence="6 7">
    <name type="scientific">Streptomyces scopuliridis RB72</name>
    <dbReference type="NCBI Taxonomy" id="1440053"/>
    <lineage>
        <taxon>Bacteria</taxon>
        <taxon>Bacillati</taxon>
        <taxon>Actinomycetota</taxon>
        <taxon>Actinomycetes</taxon>
        <taxon>Kitasatosporales</taxon>
        <taxon>Streptomycetaceae</taxon>
        <taxon>Streptomyces</taxon>
    </lineage>
</organism>
<dbReference type="SUPFAM" id="SSF53822">
    <property type="entry name" value="Periplasmic binding protein-like I"/>
    <property type="match status" value="1"/>
</dbReference>
<dbReference type="InterPro" id="IPR010982">
    <property type="entry name" value="Lambda_DNA-bd_dom_sf"/>
</dbReference>